<evidence type="ECO:0000313" key="3">
    <source>
        <dbReference type="Proteomes" id="UP000604046"/>
    </source>
</evidence>
<dbReference type="EMBL" id="CAJNDS010000161">
    <property type="protein sequence ID" value="CAE6972480.1"/>
    <property type="molecule type" value="Genomic_DNA"/>
</dbReference>
<dbReference type="Gene3D" id="2.100.10.30">
    <property type="entry name" value="Jacalin-like lectin domain"/>
    <property type="match status" value="1"/>
</dbReference>
<accession>A0A812I2Y6</accession>
<dbReference type="OrthoDB" id="407219at2759"/>
<dbReference type="InterPro" id="IPR001229">
    <property type="entry name" value="Jacalin-like_lectin_dom"/>
</dbReference>
<feature type="domain" description="Jacalin-type lectin" evidence="1">
    <location>
        <begin position="108"/>
        <end position="199"/>
    </location>
</feature>
<organism evidence="2 3">
    <name type="scientific">Symbiodinium natans</name>
    <dbReference type="NCBI Taxonomy" id="878477"/>
    <lineage>
        <taxon>Eukaryota</taxon>
        <taxon>Sar</taxon>
        <taxon>Alveolata</taxon>
        <taxon>Dinophyceae</taxon>
        <taxon>Suessiales</taxon>
        <taxon>Symbiodiniaceae</taxon>
        <taxon>Symbiodinium</taxon>
    </lineage>
</organism>
<dbReference type="Pfam" id="PF01419">
    <property type="entry name" value="Jacalin"/>
    <property type="match status" value="1"/>
</dbReference>
<keyword evidence="3" id="KW-1185">Reference proteome</keyword>
<dbReference type="Proteomes" id="UP000604046">
    <property type="component" value="Unassembled WGS sequence"/>
</dbReference>
<gene>
    <name evidence="2" type="ORF">SNAT2548_LOCUS2704</name>
</gene>
<dbReference type="AlphaFoldDB" id="A0A812I2Y6"/>
<evidence type="ECO:0000259" key="1">
    <source>
        <dbReference type="Pfam" id="PF01419"/>
    </source>
</evidence>
<protein>
    <recommendedName>
        <fullName evidence="1">Jacalin-type lectin domain-containing protein</fullName>
    </recommendedName>
</protein>
<proteinExistence type="predicted"/>
<sequence length="759" mass="85482">MMADSMLKEMHYYGGDHVKSEMKEFWKKLKASVGPYWVLWHIDREKVKGEHFGSYGEAQAKYDEMDGGPYATILADSKFKEMKYYGQRSCQGALKEFWQHEQECRSMEVTAIKIKQSGQCLHVEFVRADVPRDGDEGNNETFILRPREVVQQIRGAQSDHLLGVQFVTNHGRESVVYGDDSKGRKFAFKAKPGQFVAGLLLASGACPRITGLSGCRMQAIDPSLKLQDWMGSKGVCDRWGAISVRSGCQCKVGHRTSQRCGWAFPEGTVFTPRKGNCEPQFCSWWFDSCKCKSTGVIFQEADHGRLPTTDVGIAAVDFCSRLFEEVTKQELENGNVEYGQAHINLGSLPQKLGGSVNRSLEDHNAEQYCEAALSGRNGRTGARLAVDQLLHHVSDQQPTTTKAPPRYAEIVKIEEEPEEDNSDTSSWQHSLGEVCREECKEILAAVKEESRNILIQEVTRVEPFESTCSDFVVKRVEAHLMGCCEKACGWNGKACTYWPFMKQPSKVRWHQECCSEWNTIRFSDREIMCDSVLPKEKRTLMELIDAAAKNKGQASELGQDLRLLWTELGAKSRFGKIAWANPNEEVDPDFLATQPLTVKEGIDLKFWEIKFIPRSALFQLNAHSAQTAGAGCDGLWSIGCGDVVNSVEEDCVETNKWYELPGGEHEVFKSAWAFSDLTGAKDPIKCNQEFVKYKGKKYNNKDVVTVTFEMESRTCRLFHSPKQEDAIKLDSLLKTAKAHTEDDDIDDDLLEKVFIGKEA</sequence>
<evidence type="ECO:0000313" key="2">
    <source>
        <dbReference type="EMBL" id="CAE6972480.1"/>
    </source>
</evidence>
<reference evidence="2" key="1">
    <citation type="submission" date="2021-02" db="EMBL/GenBank/DDBJ databases">
        <authorList>
            <person name="Dougan E. K."/>
            <person name="Rhodes N."/>
            <person name="Thang M."/>
            <person name="Chan C."/>
        </authorList>
    </citation>
    <scope>NUCLEOTIDE SEQUENCE</scope>
</reference>
<dbReference type="SUPFAM" id="SSF51101">
    <property type="entry name" value="Mannose-binding lectins"/>
    <property type="match status" value="1"/>
</dbReference>
<dbReference type="InterPro" id="IPR036404">
    <property type="entry name" value="Jacalin-like_lectin_dom_sf"/>
</dbReference>
<name>A0A812I2Y6_9DINO</name>
<comment type="caution">
    <text evidence="2">The sequence shown here is derived from an EMBL/GenBank/DDBJ whole genome shotgun (WGS) entry which is preliminary data.</text>
</comment>